<evidence type="ECO:0000256" key="4">
    <source>
        <dbReference type="ARBA" id="ARBA00022692"/>
    </source>
</evidence>
<name>A0A142JIB5_9BURK</name>
<feature type="transmembrane region" description="Helical" evidence="7">
    <location>
        <begin position="64"/>
        <end position="84"/>
    </location>
</feature>
<keyword evidence="11" id="KW-1185">Reference proteome</keyword>
<evidence type="ECO:0000256" key="2">
    <source>
        <dbReference type="ARBA" id="ARBA00009298"/>
    </source>
</evidence>
<evidence type="ECO:0000256" key="3">
    <source>
        <dbReference type="ARBA" id="ARBA00022475"/>
    </source>
</evidence>
<comment type="similarity">
    <text evidence="2">Belongs to the MgtC/SapB family.</text>
</comment>
<keyword evidence="4 7" id="KW-0812">Transmembrane</keyword>
<proteinExistence type="inferred from homology"/>
<feature type="transmembrane region" description="Helical" evidence="7">
    <location>
        <begin position="363"/>
        <end position="380"/>
    </location>
</feature>
<feature type="transmembrane region" description="Helical" evidence="7">
    <location>
        <begin position="6"/>
        <end position="28"/>
    </location>
</feature>
<keyword evidence="6 7" id="KW-0472">Membrane</keyword>
<feature type="transmembrane region" description="Helical" evidence="7">
    <location>
        <begin position="180"/>
        <end position="198"/>
    </location>
</feature>
<feature type="transmembrane region" description="Helical" evidence="7">
    <location>
        <begin position="401"/>
        <end position="419"/>
    </location>
</feature>
<evidence type="ECO:0000313" key="10">
    <source>
        <dbReference type="EMBL" id="AMR77827.1"/>
    </source>
</evidence>
<feature type="transmembrane region" description="Helical" evidence="7">
    <location>
        <begin position="268"/>
        <end position="290"/>
    </location>
</feature>
<comment type="subcellular location">
    <subcellularLocation>
        <location evidence="1">Cell membrane</location>
        <topology evidence="1">Multi-pass membrane protein</topology>
    </subcellularLocation>
</comment>
<dbReference type="EMBL" id="CP014844">
    <property type="protein sequence ID" value="AMR77827.1"/>
    <property type="molecule type" value="Genomic_DNA"/>
</dbReference>
<sequence length="420" mass="43062">MSEFDDPALVGLALALASGLLIGLERGWQQRERPEGHRVAGVRTFALIGLLGGLGGLMAQRWGAGMLIALLVLVGLYLAVGYLVTAHMHAVMGLTTSVAALATFAIGALATSGAWQVSAAAAVVVLALLRFKQFLHAGVGKLSEAEISSGTQLLLISVVVLPVLPDRGFGPYEALNPYRLWWAVVLLAVLSFTGFVLMRSLGRKRGLVFTALLGGIVSSTATTATLARWAGQTPGWRPLAAAGAALACAAMFARMAALVAIAAPGIGWGPVVIFVAMAAVGGVVGTFLAARSSAEDLPELQLGNPLQLRSALQFAAFLATVMLAGRFLADRFGDAGVMLTAAASGLVDVDAITLSIGRLVDEGAVTAASATLALFIAASVNQATKLVLLTSLDGKSLAWRVFPSYAAMAAVGFAVALALT</sequence>
<gene>
    <name evidence="10" type="ORF">A2G96_08795</name>
</gene>
<feature type="transmembrane region" description="Helical" evidence="7">
    <location>
        <begin position="336"/>
        <end position="357"/>
    </location>
</feature>
<dbReference type="InterPro" id="IPR025105">
    <property type="entry name" value="DUF4010"/>
</dbReference>
<feature type="transmembrane region" description="Helical" evidence="7">
    <location>
        <begin position="310"/>
        <end position="329"/>
    </location>
</feature>
<keyword evidence="5 7" id="KW-1133">Transmembrane helix</keyword>
<accession>A0A142JIB5</accession>
<evidence type="ECO:0000256" key="6">
    <source>
        <dbReference type="ARBA" id="ARBA00023136"/>
    </source>
</evidence>
<evidence type="ECO:0000259" key="8">
    <source>
        <dbReference type="Pfam" id="PF02308"/>
    </source>
</evidence>
<feature type="transmembrane region" description="Helical" evidence="7">
    <location>
        <begin position="40"/>
        <end position="58"/>
    </location>
</feature>
<dbReference type="InterPro" id="IPR049177">
    <property type="entry name" value="MgtC_SapB_SrpB_YhiD_N"/>
</dbReference>
<dbReference type="AlphaFoldDB" id="A0A142JIB5"/>
<evidence type="ECO:0000259" key="9">
    <source>
        <dbReference type="Pfam" id="PF13194"/>
    </source>
</evidence>
<dbReference type="PANTHER" id="PTHR39084:SF1">
    <property type="entry name" value="DUF4010 DOMAIN-CONTAINING PROTEIN"/>
    <property type="match status" value="1"/>
</dbReference>
<dbReference type="STRING" id="1796606.A2G96_08795"/>
<feature type="transmembrane region" description="Helical" evidence="7">
    <location>
        <begin position="239"/>
        <end position="261"/>
    </location>
</feature>
<dbReference type="Pfam" id="PF02308">
    <property type="entry name" value="MgtC"/>
    <property type="match status" value="1"/>
</dbReference>
<dbReference type="Proteomes" id="UP000075238">
    <property type="component" value="Chromosome 1"/>
</dbReference>
<keyword evidence="3" id="KW-1003">Cell membrane</keyword>
<evidence type="ECO:0000256" key="5">
    <source>
        <dbReference type="ARBA" id="ARBA00022989"/>
    </source>
</evidence>
<protein>
    <submittedName>
        <fullName evidence="10">Uncharacterized protein</fullName>
    </submittedName>
</protein>
<organism evidence="10 11">
    <name type="scientific">Cupriavidus nantongensis</name>
    <dbReference type="NCBI Taxonomy" id="1796606"/>
    <lineage>
        <taxon>Bacteria</taxon>
        <taxon>Pseudomonadati</taxon>
        <taxon>Pseudomonadota</taxon>
        <taxon>Betaproteobacteria</taxon>
        <taxon>Burkholderiales</taxon>
        <taxon>Burkholderiaceae</taxon>
        <taxon>Cupriavidus</taxon>
    </lineage>
</organism>
<dbReference type="OrthoDB" id="9813718at2"/>
<feature type="domain" description="DUF4010" evidence="9">
    <location>
        <begin position="185"/>
        <end position="390"/>
    </location>
</feature>
<feature type="transmembrane region" description="Helical" evidence="7">
    <location>
        <begin position="115"/>
        <end position="135"/>
    </location>
</feature>
<dbReference type="GO" id="GO:0005886">
    <property type="term" value="C:plasma membrane"/>
    <property type="evidence" value="ECO:0007669"/>
    <property type="project" value="UniProtKB-SubCell"/>
</dbReference>
<reference evidence="10 11" key="1">
    <citation type="submission" date="2016-03" db="EMBL/GenBank/DDBJ databases">
        <title>Complete genome sequence of a novel chlorpyrifos degrading bacterium, Cupriavidus nantongensis sp. X1.</title>
        <authorList>
            <person name="Fang L."/>
        </authorList>
    </citation>
    <scope>NUCLEOTIDE SEQUENCE [LARGE SCALE GENOMIC DNA]</scope>
    <source>
        <strain evidence="10 11">X1</strain>
    </source>
</reference>
<evidence type="ECO:0000256" key="1">
    <source>
        <dbReference type="ARBA" id="ARBA00004651"/>
    </source>
</evidence>
<dbReference type="PRINTS" id="PR01837">
    <property type="entry name" value="MGTCSAPBPROT"/>
</dbReference>
<dbReference type="RefSeq" id="WP_062798556.1">
    <property type="nucleotide sequence ID" value="NZ_CP014844.1"/>
</dbReference>
<feature type="transmembrane region" description="Helical" evidence="7">
    <location>
        <begin position="207"/>
        <end position="227"/>
    </location>
</feature>
<feature type="domain" description="MgtC/SapB/SrpB/YhiD N-terminal" evidence="8">
    <location>
        <begin position="12"/>
        <end position="136"/>
    </location>
</feature>
<dbReference type="KEGG" id="cnan:A2G96_08795"/>
<dbReference type="PANTHER" id="PTHR39084">
    <property type="entry name" value="MEMBRANE PROTEIN-RELATED"/>
    <property type="match status" value="1"/>
</dbReference>
<dbReference type="InterPro" id="IPR003416">
    <property type="entry name" value="MgtC/SapB/SrpB/YhiD_fam"/>
</dbReference>
<evidence type="ECO:0000313" key="11">
    <source>
        <dbReference type="Proteomes" id="UP000075238"/>
    </source>
</evidence>
<evidence type="ECO:0000256" key="7">
    <source>
        <dbReference type="SAM" id="Phobius"/>
    </source>
</evidence>
<dbReference type="Pfam" id="PF13194">
    <property type="entry name" value="DUF4010"/>
    <property type="match status" value="1"/>
</dbReference>
<feature type="transmembrane region" description="Helical" evidence="7">
    <location>
        <begin position="147"/>
        <end position="165"/>
    </location>
</feature>